<protein>
    <submittedName>
        <fullName evidence="5">Glycosyltransferase family 4 protein</fullName>
    </submittedName>
</protein>
<dbReference type="PANTHER" id="PTHR46401">
    <property type="entry name" value="GLYCOSYLTRANSFERASE WBBK-RELATED"/>
    <property type="match status" value="1"/>
</dbReference>
<dbReference type="Pfam" id="PF13692">
    <property type="entry name" value="Glyco_trans_1_4"/>
    <property type="match status" value="1"/>
</dbReference>
<dbReference type="PANTHER" id="PTHR46401:SF2">
    <property type="entry name" value="GLYCOSYLTRANSFERASE WBBK-RELATED"/>
    <property type="match status" value="1"/>
</dbReference>
<dbReference type="Pfam" id="PF13439">
    <property type="entry name" value="Glyco_transf_4"/>
    <property type="match status" value="1"/>
</dbReference>
<name>A0ABT0XV64_9ACTN</name>
<gene>
    <name evidence="5" type="ORF">LXN57_08945</name>
</gene>
<proteinExistence type="predicted"/>
<feature type="region of interest" description="Disordered" evidence="3">
    <location>
        <begin position="1"/>
        <end position="26"/>
    </location>
</feature>
<evidence type="ECO:0000313" key="6">
    <source>
        <dbReference type="Proteomes" id="UP001523216"/>
    </source>
</evidence>
<evidence type="ECO:0000256" key="1">
    <source>
        <dbReference type="ARBA" id="ARBA00022676"/>
    </source>
</evidence>
<dbReference type="CDD" id="cd03801">
    <property type="entry name" value="GT4_PimA-like"/>
    <property type="match status" value="1"/>
</dbReference>
<keyword evidence="2" id="KW-0808">Transferase</keyword>
<evidence type="ECO:0000256" key="2">
    <source>
        <dbReference type="ARBA" id="ARBA00022679"/>
    </source>
</evidence>
<dbReference type="Proteomes" id="UP001523216">
    <property type="component" value="Unassembled WGS sequence"/>
</dbReference>
<dbReference type="InterPro" id="IPR028098">
    <property type="entry name" value="Glyco_trans_4-like_N"/>
</dbReference>
<evidence type="ECO:0000256" key="3">
    <source>
        <dbReference type="SAM" id="MobiDB-lite"/>
    </source>
</evidence>
<comment type="caution">
    <text evidence="5">The sequence shown here is derived from an EMBL/GenBank/DDBJ whole genome shotgun (WGS) entry which is preliminary data.</text>
</comment>
<accession>A0ABT0XV64</accession>
<reference evidence="5 6" key="1">
    <citation type="submission" date="2022-06" db="EMBL/GenBank/DDBJ databases">
        <title>Actinoplanes abujensis sp. nov., isolated from Nigerian arid soil.</title>
        <authorList>
            <person name="Ding P."/>
        </authorList>
    </citation>
    <scope>NUCLEOTIDE SEQUENCE [LARGE SCALE GENOMIC DNA]</scope>
    <source>
        <strain evidence="6">TRM88002</strain>
    </source>
</reference>
<organism evidence="5 6">
    <name type="scientific">Paractinoplanes hotanensis</name>
    <dbReference type="NCBI Taxonomy" id="2906497"/>
    <lineage>
        <taxon>Bacteria</taxon>
        <taxon>Bacillati</taxon>
        <taxon>Actinomycetota</taxon>
        <taxon>Actinomycetes</taxon>
        <taxon>Micromonosporales</taxon>
        <taxon>Micromonosporaceae</taxon>
        <taxon>Paractinoplanes</taxon>
    </lineage>
</organism>
<keyword evidence="6" id="KW-1185">Reference proteome</keyword>
<dbReference type="SUPFAM" id="SSF53756">
    <property type="entry name" value="UDP-Glycosyltransferase/glycogen phosphorylase"/>
    <property type="match status" value="1"/>
</dbReference>
<dbReference type="Gene3D" id="3.40.50.2000">
    <property type="entry name" value="Glycogen Phosphorylase B"/>
    <property type="match status" value="3"/>
</dbReference>
<evidence type="ECO:0000259" key="4">
    <source>
        <dbReference type="Pfam" id="PF13439"/>
    </source>
</evidence>
<keyword evidence="1" id="KW-0328">Glycosyltransferase</keyword>
<feature type="domain" description="Glycosyltransferase subfamily 4-like N-terminal" evidence="4">
    <location>
        <begin position="44"/>
        <end position="182"/>
    </location>
</feature>
<sequence length="410" mass="42545">MTSGSFPAPDAGARGPSTTDGNAARGSSPLWAVLPGGIDDPAAPSGGNRYDRAVLSLLPDVHEIAVPGSWPNPEPAARHALSAALADIPDKSDVLVDGLVGCGVPEILAPHALRLRLIVLVHLPLSDETGLDPDLAEELRAKEGRALHLATTVVATSEAAAERVATMHGLPRVEVAPPGVDRAELTEPRADGRRLLCVASVSPRKGQDLLVAALQDDLAELDWECTFAGALVRPVPHHDRRLRFVGALPPAELDGAYRDSDVLILPSRAETYGMVVTEALARGLPVIATAVGGVPEALGTVADTTAFDTAAPETTAPDTAPFDTAPFDTAPFDTAAFDGPVGGVTQPGTLPGILIPPDDRAALSAAIRAWLTDDALRQSLRAAARARRETLPTWAGTARLLSAICTGEPQ</sequence>
<dbReference type="EMBL" id="JAMQOL010000010">
    <property type="protein sequence ID" value="MCM4077691.1"/>
    <property type="molecule type" value="Genomic_DNA"/>
</dbReference>
<evidence type="ECO:0000313" key="5">
    <source>
        <dbReference type="EMBL" id="MCM4077691.1"/>
    </source>
</evidence>